<keyword evidence="1" id="KW-0472">Membrane</keyword>
<dbReference type="AlphaFoldDB" id="A0A5B8C9W4"/>
<dbReference type="KEGG" id="gyu:FE374_18095"/>
<feature type="transmembrane region" description="Helical" evidence="1">
    <location>
        <begin position="154"/>
        <end position="179"/>
    </location>
</feature>
<proteinExistence type="predicted"/>
<keyword evidence="1" id="KW-0812">Transmembrane</keyword>
<name>A0A5B8C9W4_9MICO</name>
<evidence type="ECO:0008006" key="4">
    <source>
        <dbReference type="Google" id="ProtNLM"/>
    </source>
</evidence>
<sequence length="203" mass="20859">MNRSPAVPLTLAGALLIATAAPFALELTSGDEKFSTTALSGMYLVRMALALIGTLALLVAIPRLRALPGTGGHLPGWSLDAALIATALTAATQFVQLFVVRWLGDIDPDLLDIPMGGVLMASMVASWVLYLLAWTIVGGLALRRQVVPVPAGVLLIIGAVLQPVFGPLAALPFGAALLMTARAARGSTIQVTDASAAPIASRS</sequence>
<dbReference type="RefSeq" id="WP_139930836.1">
    <property type="nucleotide sequence ID" value="NZ_CP040915.1"/>
</dbReference>
<keyword evidence="1" id="KW-1133">Transmembrane helix</keyword>
<organism evidence="2 3">
    <name type="scientific">Georgenia yuyongxinii</name>
    <dbReference type="NCBI Taxonomy" id="2589797"/>
    <lineage>
        <taxon>Bacteria</taxon>
        <taxon>Bacillati</taxon>
        <taxon>Actinomycetota</taxon>
        <taxon>Actinomycetes</taxon>
        <taxon>Micrococcales</taxon>
        <taxon>Bogoriellaceae</taxon>
        <taxon>Georgenia</taxon>
    </lineage>
</organism>
<accession>A0A5B8C9W4</accession>
<feature type="transmembrane region" description="Helical" evidence="1">
    <location>
        <begin position="119"/>
        <end position="142"/>
    </location>
</feature>
<dbReference type="EMBL" id="CP040915">
    <property type="protein sequence ID" value="QDC26265.1"/>
    <property type="molecule type" value="Genomic_DNA"/>
</dbReference>
<reference evidence="2 3" key="1">
    <citation type="submission" date="2019-05" db="EMBL/GenBank/DDBJ databases">
        <title>Georgenia *** sp. nov., and Georgenia *** sp. nov., isolated from the intestinal contents of plateau pika (Ochotona curzoniae) in the Qinghai-Tibet plateau of China.</title>
        <authorList>
            <person name="Tian Z."/>
        </authorList>
    </citation>
    <scope>NUCLEOTIDE SEQUENCE [LARGE SCALE GENOMIC DNA]</scope>
    <source>
        <strain evidence="2 3">Z443</strain>
    </source>
</reference>
<feature type="transmembrane region" description="Helical" evidence="1">
    <location>
        <begin position="44"/>
        <end position="64"/>
    </location>
</feature>
<evidence type="ECO:0000313" key="3">
    <source>
        <dbReference type="Proteomes" id="UP000314616"/>
    </source>
</evidence>
<evidence type="ECO:0000256" key="1">
    <source>
        <dbReference type="SAM" id="Phobius"/>
    </source>
</evidence>
<feature type="transmembrane region" description="Helical" evidence="1">
    <location>
        <begin position="76"/>
        <end position="99"/>
    </location>
</feature>
<dbReference type="Proteomes" id="UP000314616">
    <property type="component" value="Chromosome"/>
</dbReference>
<evidence type="ECO:0000313" key="2">
    <source>
        <dbReference type="EMBL" id="QDC26265.1"/>
    </source>
</evidence>
<protein>
    <recommendedName>
        <fullName evidence="4">DUF4386 family protein</fullName>
    </recommendedName>
</protein>
<gene>
    <name evidence="2" type="ORF">FE374_18095</name>
</gene>